<name>U6JXF8_9EIME</name>
<sequence>MSLKDLYCLAYAPLQGTCLMDLEEDDYTPETLQKEMKFLQKFTSTSLEAFSKFFEKADLSSAEGAAALYCMTSFFNRLQVVSLRAGTLTYNFRLQQEAKHLAFWLVVLMLVSRRES</sequence>
<keyword evidence="3" id="KW-1185">Reference proteome</keyword>
<dbReference type="VEuPathDB" id="ToxoDB:EMH_0100270"/>
<dbReference type="AlphaFoldDB" id="U6JXF8"/>
<dbReference type="EMBL" id="HG681053">
    <property type="protein sequence ID" value="CDJ28208.1"/>
    <property type="molecule type" value="Genomic_DNA"/>
</dbReference>
<dbReference type="VEuPathDB" id="ToxoDB:EMH_0038810"/>
<evidence type="ECO:0000313" key="1">
    <source>
        <dbReference type="EMBL" id="CDJ28208.1"/>
    </source>
</evidence>
<protein>
    <submittedName>
        <fullName evidence="1">Uncharacterized protein</fullName>
    </submittedName>
</protein>
<organism evidence="1 3">
    <name type="scientific">Eimeria mitis</name>
    <dbReference type="NCBI Taxonomy" id="44415"/>
    <lineage>
        <taxon>Eukaryota</taxon>
        <taxon>Sar</taxon>
        <taxon>Alveolata</taxon>
        <taxon>Apicomplexa</taxon>
        <taxon>Conoidasida</taxon>
        <taxon>Coccidia</taxon>
        <taxon>Eucoccidiorida</taxon>
        <taxon>Eimeriorina</taxon>
        <taxon>Eimeriidae</taxon>
        <taxon>Eimeria</taxon>
    </lineage>
</organism>
<gene>
    <name evidence="1" type="ORF">EMH_0038810</name>
    <name evidence="2" type="ORF">EMH_0100270</name>
</gene>
<dbReference type="OrthoDB" id="346167at2759"/>
<accession>U6JXF8</accession>
<dbReference type="EMBL" id="HG732343">
    <property type="protein sequence ID" value="CDJ35722.1"/>
    <property type="molecule type" value="Genomic_DNA"/>
</dbReference>
<dbReference type="Proteomes" id="UP000030744">
    <property type="component" value="Unassembled WGS sequence"/>
</dbReference>
<evidence type="ECO:0000313" key="3">
    <source>
        <dbReference type="Proteomes" id="UP000030744"/>
    </source>
</evidence>
<dbReference type="RefSeq" id="XP_013357961.1">
    <property type="nucleotide sequence ID" value="XM_013502507.1"/>
</dbReference>
<proteinExistence type="predicted"/>
<dbReference type="GeneID" id="25378637"/>
<evidence type="ECO:0000313" key="2">
    <source>
        <dbReference type="EMBL" id="CDJ35722.1"/>
    </source>
</evidence>
<reference evidence="1" key="1">
    <citation type="submission" date="2013-10" db="EMBL/GenBank/DDBJ databases">
        <title>Genomic analysis of the causative agents of coccidiosis in chickens.</title>
        <authorList>
            <person name="Reid A.J."/>
            <person name="Blake D."/>
            <person name="Billington K."/>
            <person name="Browne H."/>
            <person name="Dunn M."/>
            <person name="Hung S."/>
            <person name="Kawahara F."/>
            <person name="Miranda-Saavedra D."/>
            <person name="Mourier T."/>
            <person name="Nagra H."/>
            <person name="Otto T.D."/>
            <person name="Rawlings N."/>
            <person name="Sanchez A."/>
            <person name="Sanders M."/>
            <person name="Subramaniam C."/>
            <person name="Tay Y."/>
            <person name="Dear P."/>
            <person name="Doerig C."/>
            <person name="Gruber A."/>
            <person name="Parkinson J."/>
            <person name="Shirley M."/>
            <person name="Wan K.L."/>
            <person name="Berriman M."/>
            <person name="Tomley F."/>
            <person name="Pain A."/>
        </authorList>
    </citation>
    <scope>NUCLEOTIDE SEQUENCE [LARGE SCALE GENOMIC DNA]</scope>
    <source>
        <strain evidence="1">Houghton</strain>
    </source>
</reference>
<reference evidence="1" key="2">
    <citation type="submission" date="2013-10" db="EMBL/GenBank/DDBJ databases">
        <authorList>
            <person name="Aslett M."/>
        </authorList>
    </citation>
    <scope>NUCLEOTIDE SEQUENCE [LARGE SCALE GENOMIC DNA]</scope>
    <source>
        <strain evidence="1">Houghton</strain>
    </source>
</reference>